<gene>
    <name evidence="3" type="ORF">HMPREF0198_1080</name>
</gene>
<protein>
    <recommendedName>
        <fullName evidence="2">Factor H binding protein-like C-terminal domain-containing protein</fullName>
    </recommendedName>
</protein>
<dbReference type="OrthoDB" id="6688917at2"/>
<keyword evidence="4" id="KW-1185">Reference proteome</keyword>
<dbReference type="Gene3D" id="2.40.160.90">
    <property type="match status" value="1"/>
</dbReference>
<dbReference type="EMBL" id="ACKY01000056">
    <property type="protein sequence ID" value="EEV88775.1"/>
    <property type="molecule type" value="Genomic_DNA"/>
</dbReference>
<name>C8N9A2_CARH6</name>
<dbReference type="InterPro" id="IPR011250">
    <property type="entry name" value="OMP/PagP_B-barrel"/>
</dbReference>
<dbReference type="HOGENOM" id="CLU_1007181_0_0_6"/>
<feature type="chain" id="PRO_5002988613" description="Factor H binding protein-like C-terminal domain-containing protein" evidence="1">
    <location>
        <begin position="19"/>
        <end position="267"/>
    </location>
</feature>
<proteinExistence type="predicted"/>
<feature type="signal peptide" evidence="1">
    <location>
        <begin position="1"/>
        <end position="18"/>
    </location>
</feature>
<dbReference type="SUPFAM" id="SSF56925">
    <property type="entry name" value="OMPA-like"/>
    <property type="match status" value="1"/>
</dbReference>
<dbReference type="PROSITE" id="PS51257">
    <property type="entry name" value="PROKAR_LIPOPROTEIN"/>
    <property type="match status" value="1"/>
</dbReference>
<reference evidence="3 4" key="1">
    <citation type="submission" date="2009-08" db="EMBL/GenBank/DDBJ databases">
        <authorList>
            <person name="Qin X."/>
            <person name="Bachman B."/>
            <person name="Battles P."/>
            <person name="Bell A."/>
            <person name="Bess C."/>
            <person name="Bickham C."/>
            <person name="Chaboub L."/>
            <person name="Chen D."/>
            <person name="Coyle M."/>
            <person name="Deiros D.R."/>
            <person name="Dinh H."/>
            <person name="Forbes L."/>
            <person name="Fowler G."/>
            <person name="Francisco L."/>
            <person name="Fu Q."/>
            <person name="Gubbala S."/>
            <person name="Hale W."/>
            <person name="Han Y."/>
            <person name="Hemphill L."/>
            <person name="Highlander S.K."/>
            <person name="Hirani K."/>
            <person name="Hogues M."/>
            <person name="Jackson L."/>
            <person name="Jakkamsetti A."/>
            <person name="Javaid M."/>
            <person name="Jiang H."/>
            <person name="Korchina V."/>
            <person name="Kovar C."/>
            <person name="Lara F."/>
            <person name="Lee S."/>
            <person name="Mata R."/>
            <person name="Mathew T."/>
            <person name="Moen C."/>
            <person name="Morales K."/>
            <person name="Munidasa M."/>
            <person name="Nazareth L."/>
            <person name="Ngo R."/>
            <person name="Nguyen L."/>
            <person name="Okwuonu G."/>
            <person name="Ongeri F."/>
            <person name="Patil S."/>
            <person name="Petrosino J."/>
            <person name="Pham C."/>
            <person name="Pham P."/>
            <person name="Pu L.-L."/>
            <person name="Puazo M."/>
            <person name="Raj R."/>
            <person name="Reid J."/>
            <person name="Rouhana J."/>
            <person name="Saada N."/>
            <person name="Shang Y."/>
            <person name="Simmons D."/>
            <person name="Thornton R."/>
            <person name="Warren J."/>
            <person name="Weissenberger G."/>
            <person name="Zhang J."/>
            <person name="Zhang L."/>
            <person name="Zhou C."/>
            <person name="Zhu D."/>
            <person name="Muzny D."/>
            <person name="Worley K."/>
            <person name="Gibbs R."/>
        </authorList>
    </citation>
    <scope>NUCLEOTIDE SEQUENCE [LARGE SCALE GENOMIC DNA]</scope>
    <source>
        <strain evidence="4">ATCC 15826 / DSM 8339 / NCTC 10426 / 6573</strain>
    </source>
</reference>
<evidence type="ECO:0000313" key="4">
    <source>
        <dbReference type="Proteomes" id="UP000004870"/>
    </source>
</evidence>
<dbReference type="InterPro" id="IPR014902">
    <property type="entry name" value="FHBP-like_C"/>
</dbReference>
<sequence length="267" mass="28821">MKYPLLITLVASPLLLSACGGGGDDDERSFTTSDPIDGRYDTARISGDLQKYRNITLKDKNNANIFLVDRPSNRFFGEHAVLPFGFHESKGHLSTVTNDGKSASEEVTIRSYRGHYASVLETNKPNTVFSEELSPNSINGFRSDLFSPTDFLPTNAIYTYKGKAFNSVPANDAALTYTIDYGNRRGSGEIAAAGGHGKITLEEAPIRYYSELIAGVSGYGVKDGVAKEAATGVYRLGIAGENAEEIIGHADYGQQPADNTINFVGSR</sequence>
<evidence type="ECO:0000259" key="2">
    <source>
        <dbReference type="Pfam" id="PF08794"/>
    </source>
</evidence>
<dbReference type="GeneID" id="84788778"/>
<dbReference type="RefSeq" id="WP_004140775.1">
    <property type="nucleotide sequence ID" value="NZ_GG694026.1"/>
</dbReference>
<dbReference type="AlphaFoldDB" id="C8N9A2"/>
<keyword evidence="1" id="KW-0732">Signal</keyword>
<evidence type="ECO:0000313" key="3">
    <source>
        <dbReference type="EMBL" id="EEV88775.1"/>
    </source>
</evidence>
<dbReference type="Pfam" id="PF08794">
    <property type="entry name" value="FHBP_C"/>
    <property type="match status" value="1"/>
</dbReference>
<evidence type="ECO:0000256" key="1">
    <source>
        <dbReference type="SAM" id="SignalP"/>
    </source>
</evidence>
<comment type="caution">
    <text evidence="3">The sequence shown here is derived from an EMBL/GenBank/DDBJ whole genome shotgun (WGS) entry which is preliminary data.</text>
</comment>
<dbReference type="Proteomes" id="UP000004870">
    <property type="component" value="Unassembled WGS sequence"/>
</dbReference>
<feature type="domain" description="Factor H binding protein-like C-terminal" evidence="2">
    <location>
        <begin position="152"/>
        <end position="250"/>
    </location>
</feature>
<organism evidence="3 4">
    <name type="scientific">Cardiobacterium hominis (strain ATCC 15826 / DSM 8339 / NCTC 10426 / 6573)</name>
    <dbReference type="NCBI Taxonomy" id="638300"/>
    <lineage>
        <taxon>Bacteria</taxon>
        <taxon>Pseudomonadati</taxon>
        <taxon>Pseudomonadota</taxon>
        <taxon>Gammaproteobacteria</taxon>
        <taxon>Cardiobacteriales</taxon>
        <taxon>Cardiobacteriaceae</taxon>
        <taxon>Cardiobacterium</taxon>
    </lineage>
</organism>
<accession>C8N9A2</accession>